<evidence type="ECO:0000256" key="2">
    <source>
        <dbReference type="ARBA" id="ARBA00023136"/>
    </source>
</evidence>
<dbReference type="Proteomes" id="UP001589870">
    <property type="component" value="Unassembled WGS sequence"/>
</dbReference>
<dbReference type="RefSeq" id="WP_394302781.1">
    <property type="nucleotide sequence ID" value="NZ_JBHMQT010000044.1"/>
</dbReference>
<organism evidence="3 4">
    <name type="scientific">Sphaerimonospora cavernae</name>
    <dbReference type="NCBI Taxonomy" id="1740611"/>
    <lineage>
        <taxon>Bacteria</taxon>
        <taxon>Bacillati</taxon>
        <taxon>Actinomycetota</taxon>
        <taxon>Actinomycetes</taxon>
        <taxon>Streptosporangiales</taxon>
        <taxon>Streptosporangiaceae</taxon>
        <taxon>Sphaerimonospora</taxon>
    </lineage>
</organism>
<evidence type="ECO:0000313" key="3">
    <source>
        <dbReference type="EMBL" id="MFC0864694.1"/>
    </source>
</evidence>
<dbReference type="PANTHER" id="PTHR37042">
    <property type="entry name" value="OUTER MEMBRANE PROTEIN RV1973"/>
    <property type="match status" value="1"/>
</dbReference>
<keyword evidence="4" id="KW-1185">Reference proteome</keyword>
<evidence type="ECO:0008006" key="5">
    <source>
        <dbReference type="Google" id="ProtNLM"/>
    </source>
</evidence>
<protein>
    <recommendedName>
        <fullName evidence="5">Mce-associated membrane protein</fullName>
    </recommendedName>
</protein>
<sequence length="174" mass="18671">MSRRRGRSRVLPALLALVAVGLAAAALWMFLDLRRLQGSDASAASARTAARLYAAEMLSYDYRTIDRDLARASGHATGSLVAHFRELAGTLGPQARQRKTVQQAVVVAAGVESATPDEVHVLVFVNMVTTSTPPGKESPRQEISQGRARLVLVTQGDGWRVARLSTLLGDAPVR</sequence>
<proteinExistence type="predicted"/>
<gene>
    <name evidence="3" type="ORF">ACFHYQ_20600</name>
</gene>
<name>A0ABV6U8C2_9ACTN</name>
<evidence type="ECO:0000313" key="4">
    <source>
        <dbReference type="Proteomes" id="UP001589870"/>
    </source>
</evidence>
<accession>A0ABV6U8C2</accession>
<reference evidence="3 4" key="1">
    <citation type="submission" date="2024-09" db="EMBL/GenBank/DDBJ databases">
        <authorList>
            <person name="Sun Q."/>
            <person name="Mori K."/>
        </authorList>
    </citation>
    <scope>NUCLEOTIDE SEQUENCE [LARGE SCALE GENOMIC DNA]</scope>
    <source>
        <strain evidence="3 4">TBRC 1851</strain>
    </source>
</reference>
<dbReference type="PANTHER" id="PTHR37042:SF4">
    <property type="entry name" value="OUTER MEMBRANE PROTEIN RV1973"/>
    <property type="match status" value="1"/>
</dbReference>
<comment type="subcellular location">
    <subcellularLocation>
        <location evidence="1">Membrane</location>
    </subcellularLocation>
</comment>
<comment type="caution">
    <text evidence="3">The sequence shown here is derived from an EMBL/GenBank/DDBJ whole genome shotgun (WGS) entry which is preliminary data.</text>
</comment>
<evidence type="ECO:0000256" key="1">
    <source>
        <dbReference type="ARBA" id="ARBA00004370"/>
    </source>
</evidence>
<dbReference type="EMBL" id="JBHMQT010000044">
    <property type="protein sequence ID" value="MFC0864694.1"/>
    <property type="molecule type" value="Genomic_DNA"/>
</dbReference>
<keyword evidence="2" id="KW-0472">Membrane</keyword>